<dbReference type="EMBL" id="KI536726">
    <property type="protein sequence ID" value="ESR49219.1"/>
    <property type="molecule type" value="Genomic_DNA"/>
</dbReference>
<gene>
    <name evidence="1" type="ORF">CICLE_v10034002mg</name>
</gene>
<evidence type="ECO:0000313" key="1">
    <source>
        <dbReference type="EMBL" id="ESR49219.1"/>
    </source>
</evidence>
<proteinExistence type="predicted"/>
<accession>V4VAG5</accession>
<dbReference type="KEGG" id="cic:CICLE_v10034002mg"/>
<sequence length="109" mass="13085">MPPMNLRLQRFWNPNSQGSNKRVLVRFWRWPVLLYLQQIPFKIITLPTWHHCQKASTHPSYNCQFFLSMQREPFSSHYAFISWKIHQDYLKWVQFIKGSINFLVGSGAS</sequence>
<dbReference type="Gramene" id="ESR49219">
    <property type="protein sequence ID" value="ESR49219"/>
    <property type="gene ID" value="CICLE_v10034002mg"/>
</dbReference>
<dbReference type="Proteomes" id="UP000030687">
    <property type="component" value="Unassembled WGS sequence"/>
</dbReference>
<dbReference type="InParanoid" id="V4VAG5"/>
<dbReference type="AlphaFoldDB" id="V4VAG5"/>
<name>V4VAG5_CITCL</name>
<keyword evidence="2" id="KW-1185">Reference proteome</keyword>
<evidence type="ECO:0000313" key="2">
    <source>
        <dbReference type="Proteomes" id="UP000030687"/>
    </source>
</evidence>
<protein>
    <submittedName>
        <fullName evidence="1">Uncharacterized protein</fullName>
    </submittedName>
</protein>
<reference evidence="1 2" key="1">
    <citation type="submission" date="2013-10" db="EMBL/GenBank/DDBJ databases">
        <authorList>
            <consortium name="International Citrus Genome Consortium"/>
            <person name="Jenkins J."/>
            <person name="Schmutz J."/>
            <person name="Prochnik S."/>
            <person name="Rokhsar D."/>
            <person name="Gmitter F."/>
            <person name="Ollitrault P."/>
            <person name="Machado M."/>
            <person name="Talon M."/>
            <person name="Wincker P."/>
            <person name="Jaillon O."/>
            <person name="Morgante M."/>
        </authorList>
    </citation>
    <scope>NUCLEOTIDE SEQUENCE</scope>
    <source>
        <strain evidence="2">cv. Clemenules</strain>
    </source>
</reference>
<organism evidence="1 2">
    <name type="scientific">Citrus clementina</name>
    <name type="common">Clementine</name>
    <name type="synonym">Citrus deliciosa x Citrus sinensis</name>
    <dbReference type="NCBI Taxonomy" id="85681"/>
    <lineage>
        <taxon>Eukaryota</taxon>
        <taxon>Viridiplantae</taxon>
        <taxon>Streptophyta</taxon>
        <taxon>Embryophyta</taxon>
        <taxon>Tracheophyta</taxon>
        <taxon>Spermatophyta</taxon>
        <taxon>Magnoliopsida</taxon>
        <taxon>eudicotyledons</taxon>
        <taxon>Gunneridae</taxon>
        <taxon>Pentapetalae</taxon>
        <taxon>rosids</taxon>
        <taxon>malvids</taxon>
        <taxon>Sapindales</taxon>
        <taxon>Rutaceae</taxon>
        <taxon>Aurantioideae</taxon>
        <taxon>Citrus</taxon>
    </lineage>
</organism>